<dbReference type="InParanoid" id="A0A674KBB0"/>
<dbReference type="PANTHER" id="PTHR24129:SF0">
    <property type="entry name" value="ANKYCORBIN"/>
    <property type="match status" value="1"/>
</dbReference>
<dbReference type="GO" id="GO:0003779">
    <property type="term" value="F:actin binding"/>
    <property type="evidence" value="ECO:0007669"/>
    <property type="project" value="InterPro"/>
</dbReference>
<dbReference type="InterPro" id="IPR042420">
    <property type="entry name" value="RAI14/UACA"/>
</dbReference>
<sequence length="126" mass="14312">MLGTVPREEHEQLRCSLQAEVSTLSLKLSDLERKHEKTCTEVFQITELSKEVFKLKEALNSLSELSGQGGTLPKVAPQKQQNPQEVAKLQGTIKALEQQLAGHMDEDVQRLLYQILMMQRLQEQGR</sequence>
<feature type="coiled-coil region" evidence="3">
    <location>
        <begin position="45"/>
        <end position="106"/>
    </location>
</feature>
<evidence type="ECO:0000313" key="4">
    <source>
        <dbReference type="Ensembl" id="ENSTMTP00000031291.1"/>
    </source>
</evidence>
<dbReference type="Proteomes" id="UP000472274">
    <property type="component" value="Unplaced"/>
</dbReference>
<reference evidence="4" key="1">
    <citation type="submission" date="2025-08" db="UniProtKB">
        <authorList>
            <consortium name="Ensembl"/>
        </authorList>
    </citation>
    <scope>IDENTIFICATION</scope>
</reference>
<dbReference type="AlphaFoldDB" id="A0A674KBB0"/>
<keyword evidence="5" id="KW-1185">Reference proteome</keyword>
<evidence type="ECO:0000313" key="5">
    <source>
        <dbReference type="Proteomes" id="UP000472274"/>
    </source>
</evidence>
<evidence type="ECO:0000256" key="2">
    <source>
        <dbReference type="ARBA" id="ARBA00023054"/>
    </source>
</evidence>
<dbReference type="GeneTree" id="ENSGT00990000205656"/>
<reference evidence="4" key="2">
    <citation type="submission" date="2025-09" db="UniProtKB">
        <authorList>
            <consortium name="Ensembl"/>
        </authorList>
    </citation>
    <scope>IDENTIFICATION</scope>
</reference>
<evidence type="ECO:0000256" key="1">
    <source>
        <dbReference type="ARBA" id="ARBA00022737"/>
    </source>
</evidence>
<evidence type="ECO:0000256" key="3">
    <source>
        <dbReference type="SAM" id="Coils"/>
    </source>
</evidence>
<protein>
    <submittedName>
        <fullName evidence="4">Uncharacterized protein</fullName>
    </submittedName>
</protein>
<keyword evidence="2 3" id="KW-0175">Coiled coil</keyword>
<accession>A0A674KBB0</accession>
<dbReference type="PANTHER" id="PTHR24129">
    <property type="entry name" value="ANKYCORBIN"/>
    <property type="match status" value="1"/>
</dbReference>
<dbReference type="Ensembl" id="ENSTMTT00000032422.1">
    <property type="protein sequence ID" value="ENSTMTP00000031291.1"/>
    <property type="gene ID" value="ENSTMTG00000022494.1"/>
</dbReference>
<keyword evidence="1" id="KW-0677">Repeat</keyword>
<organism evidence="4 5">
    <name type="scientific">Terrapene triunguis</name>
    <name type="common">Three-toed box turtle</name>
    <dbReference type="NCBI Taxonomy" id="2587831"/>
    <lineage>
        <taxon>Eukaryota</taxon>
        <taxon>Metazoa</taxon>
        <taxon>Chordata</taxon>
        <taxon>Craniata</taxon>
        <taxon>Vertebrata</taxon>
        <taxon>Euteleostomi</taxon>
        <taxon>Archelosauria</taxon>
        <taxon>Testudinata</taxon>
        <taxon>Testudines</taxon>
        <taxon>Cryptodira</taxon>
        <taxon>Durocryptodira</taxon>
        <taxon>Testudinoidea</taxon>
        <taxon>Emydidae</taxon>
        <taxon>Terrapene</taxon>
    </lineage>
</organism>
<name>A0A674KBB0_9SAUR</name>
<proteinExistence type="predicted"/>